<dbReference type="InterPro" id="IPR011042">
    <property type="entry name" value="6-blade_b-propeller_TolB-like"/>
</dbReference>
<reference evidence="2" key="1">
    <citation type="submission" date="2021-05" db="EMBL/GenBank/DDBJ databases">
        <authorList>
            <person name="Kaiqin L."/>
            <person name="Jian G."/>
        </authorList>
    </citation>
    <scope>NUCLEOTIDE SEQUENCE</scope>
    <source>
        <strain evidence="2">HDS5</strain>
    </source>
</reference>
<evidence type="ECO:0000313" key="3">
    <source>
        <dbReference type="Proteomes" id="UP000682416"/>
    </source>
</evidence>
<protein>
    <submittedName>
        <fullName evidence="2">YncE family protein</fullName>
    </submittedName>
</protein>
<dbReference type="AlphaFoldDB" id="A0A975QLB2"/>
<feature type="compositionally biased region" description="Low complexity" evidence="1">
    <location>
        <begin position="193"/>
        <end position="211"/>
    </location>
</feature>
<dbReference type="Gene3D" id="2.120.10.30">
    <property type="entry name" value="TolB, C-terminal domain"/>
    <property type="match status" value="1"/>
</dbReference>
<dbReference type="Proteomes" id="UP000682416">
    <property type="component" value="Chromosome"/>
</dbReference>
<evidence type="ECO:0000313" key="2">
    <source>
        <dbReference type="EMBL" id="QVJ02075.1"/>
    </source>
</evidence>
<organism evidence="2 3">
    <name type="scientific">Nocardiopsis eucommiae</name>
    <dbReference type="NCBI Taxonomy" id="2831970"/>
    <lineage>
        <taxon>Bacteria</taxon>
        <taxon>Bacillati</taxon>
        <taxon>Actinomycetota</taxon>
        <taxon>Actinomycetes</taxon>
        <taxon>Streptosporangiales</taxon>
        <taxon>Nocardiopsidaceae</taxon>
        <taxon>Nocardiopsis</taxon>
    </lineage>
</organism>
<keyword evidence="3" id="KW-1185">Reference proteome</keyword>
<sequence>MGGPTKNHVSTTRLGERFIRHPMTGRNLRELDIAAKAPVILERDREKLRRRAERRTSDGKDRYVYPTGFSLNKGRFGDYPGREDTAHQREWRAYMTVGVPLVEERGDITQPPPDVVSKQTYVNRTDPTPTTWSHTVQFSISNTISWSLQGQVQLTFGAKATASLQQQLQKSMALNNSQKTTLKNSKDNQGVDTESQSQTTSTTTATGTATGTGEVSAQLMLGITGSVSGSLTTGFTTSSTLNGEVGSRVDVLATQRRQVRRFDYEFPITFGGWVALYYPEPVEVKEVRPAGPQSTNPRYSNVLAWRINETGKETEAFDLTDDGRPFMQRGEAEVVSTLAGEHEVFELENLVFEEKHHPLHQVDLARPEAPKATPDEVATGLGRAEGLALDQDGRRAYVVERGRGGRLHKVDLDSGATEWVAEGLGDTNDVALDLPRDRAFLADHNHRRVITVNLSDHSAAPVTVVEGPYAYGVALDPSHERLYVSDLAAGRLIEYDLSGGAVEERRGWPVPRAAGVTLSGGRAYVGQYDRGELYEIDLTAEDPTPLRVATALGQSVRVASDGAAHAYVADPAGGRLHEVVLTEGEDRGLQRAAAEDLGAVCGVGLDHARDVVYVSSRQGRLLRISGVLNASAPEA</sequence>
<accession>A0A975QLB2</accession>
<gene>
    <name evidence="2" type="ORF">KGD82_04255</name>
</gene>
<name>A0A975QLB2_9ACTN</name>
<dbReference type="KEGG" id="nec:KGD82_04255"/>
<feature type="region of interest" description="Disordered" evidence="1">
    <location>
        <begin position="175"/>
        <end position="211"/>
    </location>
</feature>
<feature type="compositionally biased region" description="Polar residues" evidence="1">
    <location>
        <begin position="175"/>
        <end position="192"/>
    </location>
</feature>
<evidence type="ECO:0000256" key="1">
    <source>
        <dbReference type="SAM" id="MobiDB-lite"/>
    </source>
</evidence>
<proteinExistence type="predicted"/>
<dbReference type="SUPFAM" id="SSF63825">
    <property type="entry name" value="YWTD domain"/>
    <property type="match status" value="1"/>
</dbReference>
<dbReference type="EMBL" id="CP074402">
    <property type="protein sequence ID" value="QVJ02075.1"/>
    <property type="molecule type" value="Genomic_DNA"/>
</dbReference>